<dbReference type="SUPFAM" id="SSF53822">
    <property type="entry name" value="Periplasmic binding protein-like I"/>
    <property type="match status" value="1"/>
</dbReference>
<dbReference type="CDD" id="cd06267">
    <property type="entry name" value="PBP1_LacI_sugar_binding-like"/>
    <property type="match status" value="1"/>
</dbReference>
<dbReference type="GO" id="GO:0003700">
    <property type="term" value="F:DNA-binding transcription factor activity"/>
    <property type="evidence" value="ECO:0007669"/>
    <property type="project" value="TreeGrafter"/>
</dbReference>
<sequence>MATLNDVARDAGVSIATVSCCLSGKRQVKPETKMKVMDSIEKLKYIPNASARNLKLSATNRIGVVLTDIDNHYHAEIFKGISSYLQNKDYTISVAFSNNSPDIECEKIEDFVSQNVSGLLIITCQPQNTEFFQNRIKNFNIPAVFIERRPHNVDVSFAGFDNYRTTCFITEKLLSKGYRNIALITGASHFSSEKDCICGYQTAFQNYGLKFDDTLVCNTNMTKEDAFKSTMHRLSGKPVEAVITSSENIAYGVLEAFQIQGRNVPRDIQVITLGEESWNSSAKLPGTIYTSRTAFTLGTEASRLLAKNIESPMFFEEKLLNFTDNITDSSLDFPKPPSLPLPSAVPLKKAPVLRALMVDLDTSHSTKLLTSSFTRESGISVEFDFVPQNNLLNKIIEDIDRSRNYYDIYMYDVPWLEYMVQNSLVSEITDFIANGSFNPLLLFDENMDNCCYENRYYGIPIIGGSQIMFYRKDLFEKRDLIKSFKNKYKISLRPPKTWTEFNGIANFFTRSCNPDSPTIYGTSFAGSMDEELAPEILIRLWSFGGKLWDKYNRVCMNTPENIKAFRHILETLHYVEQSPFETSIQKTVSDFYSGKTAILLTYTEYAAQISNSIHENIIGRVGYEPIPGKTPVSIGWNFGLNPFTTKSEEIFQYFNWLCQPDTSSYMTILDGQSPVIAPYHSHELMKLYPWMELTEKSFAYCRKRNGPYRSRSLIIPQNKIESILCGVLRNILEKGYTIEDALIQGQTKLEALFRSYGYPKPLHFIK</sequence>
<dbReference type="STRING" id="180332.GCA_000797495_01253"/>
<dbReference type="Pfam" id="PF01547">
    <property type="entry name" value="SBP_bac_1"/>
    <property type="match status" value="1"/>
</dbReference>
<keyword evidence="3" id="KW-0804">Transcription</keyword>
<evidence type="ECO:0000259" key="4">
    <source>
        <dbReference type="PROSITE" id="PS50932"/>
    </source>
</evidence>
<evidence type="ECO:0000256" key="3">
    <source>
        <dbReference type="ARBA" id="ARBA00023163"/>
    </source>
</evidence>
<reference evidence="5 6" key="1">
    <citation type="journal article" date="2019" name="Anaerobe">
        <title>Detection of Robinsoniella peoriensis in multiple bone samples of a trauma patient.</title>
        <authorList>
            <person name="Schrottner P."/>
            <person name="Hartwich K."/>
            <person name="Bunk B."/>
            <person name="Schober I."/>
            <person name="Helbig S."/>
            <person name="Rudolph W.W."/>
            <person name="Gunzer F."/>
        </authorList>
    </citation>
    <scope>NUCLEOTIDE SEQUENCE [LARGE SCALE GENOMIC DNA]</scope>
    <source>
        <strain evidence="5 6">DSM 106044</strain>
    </source>
</reference>
<organism evidence="5 6">
    <name type="scientific">Robinsoniella peoriensis</name>
    <dbReference type="NCBI Taxonomy" id="180332"/>
    <lineage>
        <taxon>Bacteria</taxon>
        <taxon>Bacillati</taxon>
        <taxon>Bacillota</taxon>
        <taxon>Clostridia</taxon>
        <taxon>Lachnospirales</taxon>
        <taxon>Lachnospiraceae</taxon>
        <taxon>Robinsoniella</taxon>
    </lineage>
</organism>
<name>A0A4U8QB53_9FIRM</name>
<gene>
    <name evidence="5" type="primary">ccpA_3</name>
    <name evidence="5" type="ORF">DSM106044_00849</name>
</gene>
<evidence type="ECO:0000313" key="6">
    <source>
        <dbReference type="Proteomes" id="UP000306509"/>
    </source>
</evidence>
<dbReference type="EMBL" id="QGQD01000020">
    <property type="protein sequence ID" value="TLD02251.1"/>
    <property type="molecule type" value="Genomic_DNA"/>
</dbReference>
<dbReference type="InterPro" id="IPR000843">
    <property type="entry name" value="HTH_LacI"/>
</dbReference>
<dbReference type="CDD" id="cd01392">
    <property type="entry name" value="HTH_LacI"/>
    <property type="match status" value="1"/>
</dbReference>
<evidence type="ECO:0000256" key="2">
    <source>
        <dbReference type="ARBA" id="ARBA00023125"/>
    </source>
</evidence>
<dbReference type="InterPro" id="IPR001761">
    <property type="entry name" value="Peripla_BP/Lac1_sug-bd_dom"/>
</dbReference>
<dbReference type="Gene3D" id="1.10.260.40">
    <property type="entry name" value="lambda repressor-like DNA-binding domains"/>
    <property type="match status" value="1"/>
</dbReference>
<dbReference type="InterPro" id="IPR006059">
    <property type="entry name" value="SBP"/>
</dbReference>
<dbReference type="SMART" id="SM00354">
    <property type="entry name" value="HTH_LACI"/>
    <property type="match status" value="1"/>
</dbReference>
<dbReference type="Gene3D" id="3.40.50.2300">
    <property type="match status" value="2"/>
</dbReference>
<keyword evidence="2" id="KW-0238">DNA-binding</keyword>
<dbReference type="AlphaFoldDB" id="A0A4U8QB53"/>
<dbReference type="PANTHER" id="PTHR30146:SF154">
    <property type="entry name" value="TRANSCRIPTION REGULATOR, MEMBER OF GALR FAMILY"/>
    <property type="match status" value="1"/>
</dbReference>
<evidence type="ECO:0000313" key="5">
    <source>
        <dbReference type="EMBL" id="TLD02251.1"/>
    </source>
</evidence>
<proteinExistence type="predicted"/>
<dbReference type="PANTHER" id="PTHR30146">
    <property type="entry name" value="LACI-RELATED TRANSCRIPTIONAL REPRESSOR"/>
    <property type="match status" value="1"/>
</dbReference>
<dbReference type="Proteomes" id="UP000306509">
    <property type="component" value="Unassembled WGS sequence"/>
</dbReference>
<dbReference type="SUPFAM" id="SSF53850">
    <property type="entry name" value="Periplasmic binding protein-like II"/>
    <property type="match status" value="1"/>
</dbReference>
<protein>
    <submittedName>
        <fullName evidence="5">Glucose-resistance amylase regulator</fullName>
    </submittedName>
</protein>
<dbReference type="Gene3D" id="3.40.190.10">
    <property type="entry name" value="Periplasmic binding protein-like II"/>
    <property type="match status" value="2"/>
</dbReference>
<accession>A0A4U8QB53</accession>
<dbReference type="RefSeq" id="WP_027293343.1">
    <property type="nucleotide sequence ID" value="NZ_JBHTNY010000046.1"/>
</dbReference>
<keyword evidence="6" id="KW-1185">Reference proteome</keyword>
<dbReference type="InterPro" id="IPR010982">
    <property type="entry name" value="Lambda_DNA-bd_dom_sf"/>
</dbReference>
<evidence type="ECO:0000256" key="1">
    <source>
        <dbReference type="ARBA" id="ARBA00023015"/>
    </source>
</evidence>
<feature type="domain" description="HTH lacI-type" evidence="4">
    <location>
        <begin position="2"/>
        <end position="56"/>
    </location>
</feature>
<dbReference type="Pfam" id="PF00532">
    <property type="entry name" value="Peripla_BP_1"/>
    <property type="match status" value="1"/>
</dbReference>
<dbReference type="Pfam" id="PF00356">
    <property type="entry name" value="LacI"/>
    <property type="match status" value="1"/>
</dbReference>
<dbReference type="SUPFAM" id="SSF47413">
    <property type="entry name" value="lambda repressor-like DNA-binding domains"/>
    <property type="match status" value="1"/>
</dbReference>
<dbReference type="PROSITE" id="PS50932">
    <property type="entry name" value="HTH_LACI_2"/>
    <property type="match status" value="1"/>
</dbReference>
<dbReference type="GO" id="GO:0000976">
    <property type="term" value="F:transcription cis-regulatory region binding"/>
    <property type="evidence" value="ECO:0007669"/>
    <property type="project" value="TreeGrafter"/>
</dbReference>
<dbReference type="InterPro" id="IPR028082">
    <property type="entry name" value="Peripla_BP_I"/>
</dbReference>
<keyword evidence="1" id="KW-0805">Transcription regulation</keyword>
<comment type="caution">
    <text evidence="5">The sequence shown here is derived from an EMBL/GenBank/DDBJ whole genome shotgun (WGS) entry which is preliminary data.</text>
</comment>